<accession>A0ABS2IK11</accession>
<feature type="chain" id="PRO_5045088168" evidence="1">
    <location>
        <begin position="21"/>
        <end position="41"/>
    </location>
</feature>
<feature type="signal peptide" evidence="1">
    <location>
        <begin position="1"/>
        <end position="20"/>
    </location>
</feature>
<keyword evidence="3" id="KW-1185">Reference proteome</keyword>
<dbReference type="Proteomes" id="UP000717995">
    <property type="component" value="Unassembled WGS sequence"/>
</dbReference>
<sequence length="41" mass="4525">MPLRYLAALLALALSLAGCAANYRYDDADYRPLGDPQVLNR</sequence>
<gene>
    <name evidence="2" type="ORF">JQX08_21835</name>
</gene>
<dbReference type="RefSeq" id="WP_205350560.1">
    <property type="nucleotide sequence ID" value="NZ_JAFEUP010000007.1"/>
</dbReference>
<evidence type="ECO:0000256" key="1">
    <source>
        <dbReference type="SAM" id="SignalP"/>
    </source>
</evidence>
<protein>
    <submittedName>
        <fullName evidence="2">Type VI secretion protein</fullName>
    </submittedName>
</protein>
<dbReference type="PROSITE" id="PS51257">
    <property type="entry name" value="PROKAR_LIPOPROTEIN"/>
    <property type="match status" value="1"/>
</dbReference>
<proteinExistence type="predicted"/>
<reference evidence="2 3" key="1">
    <citation type="submission" date="2021-02" db="EMBL/GenBank/DDBJ databases">
        <authorList>
            <person name="Lee D.-H."/>
        </authorList>
    </citation>
    <scope>NUCLEOTIDE SEQUENCE [LARGE SCALE GENOMIC DNA]</scope>
    <source>
        <strain evidence="2 3">UL073</strain>
    </source>
</reference>
<comment type="caution">
    <text evidence="2">The sequence shown here is derived from an EMBL/GenBank/DDBJ whole genome shotgun (WGS) entry which is preliminary data.</text>
</comment>
<organism evidence="2 3">
    <name type="scientific">Zestomonas insulae</name>
    <dbReference type="NCBI Taxonomy" id="2809017"/>
    <lineage>
        <taxon>Bacteria</taxon>
        <taxon>Pseudomonadati</taxon>
        <taxon>Pseudomonadota</taxon>
        <taxon>Gammaproteobacteria</taxon>
        <taxon>Pseudomonadales</taxon>
        <taxon>Pseudomonadaceae</taxon>
        <taxon>Zestomonas</taxon>
    </lineage>
</organism>
<keyword evidence="1" id="KW-0732">Signal</keyword>
<evidence type="ECO:0000313" key="3">
    <source>
        <dbReference type="Proteomes" id="UP000717995"/>
    </source>
</evidence>
<name>A0ABS2IK11_9GAMM</name>
<dbReference type="EMBL" id="JAFEUP010000007">
    <property type="protein sequence ID" value="MBM7063369.1"/>
    <property type="molecule type" value="Genomic_DNA"/>
</dbReference>
<evidence type="ECO:0000313" key="2">
    <source>
        <dbReference type="EMBL" id="MBM7063369.1"/>
    </source>
</evidence>